<evidence type="ECO:0000313" key="10">
    <source>
        <dbReference type="Ensembl" id="ENSEBUP00000020077.1"/>
    </source>
</evidence>
<feature type="domain" description="HMG box" evidence="9">
    <location>
        <begin position="6"/>
        <end position="74"/>
    </location>
</feature>
<feature type="region of interest" description="Disordered" evidence="8">
    <location>
        <begin position="112"/>
        <end position="147"/>
    </location>
</feature>
<proteinExistence type="predicted"/>
<keyword evidence="6 7" id="KW-0539">Nucleus</keyword>
<dbReference type="AlphaFoldDB" id="A0A8C4QSZ1"/>
<dbReference type="PROSITE" id="PS50118">
    <property type="entry name" value="HMG_BOX_2"/>
    <property type="match status" value="1"/>
</dbReference>
<keyword evidence="7" id="KW-0238">DNA-binding</keyword>
<keyword evidence="2" id="KW-0677">Repeat</keyword>
<evidence type="ECO:0000256" key="8">
    <source>
        <dbReference type="SAM" id="MobiDB-lite"/>
    </source>
</evidence>
<dbReference type="GO" id="GO:0003682">
    <property type="term" value="F:chromatin binding"/>
    <property type="evidence" value="ECO:0007669"/>
    <property type="project" value="TreeGrafter"/>
</dbReference>
<dbReference type="GO" id="GO:0006368">
    <property type="term" value="P:transcription elongation by RNA polymerase II"/>
    <property type="evidence" value="ECO:0007669"/>
    <property type="project" value="TreeGrafter"/>
</dbReference>
<dbReference type="PANTHER" id="PTHR16062">
    <property type="entry name" value="SWI/SNF-RELATED"/>
    <property type="match status" value="1"/>
</dbReference>
<feature type="compositionally biased region" description="Pro residues" evidence="8">
    <location>
        <begin position="127"/>
        <end position="137"/>
    </location>
</feature>
<dbReference type="Ensembl" id="ENSEBUT00000020652.1">
    <property type="protein sequence ID" value="ENSEBUP00000020077.1"/>
    <property type="gene ID" value="ENSEBUG00000012453.1"/>
</dbReference>
<dbReference type="SMART" id="SM00398">
    <property type="entry name" value="HMG"/>
    <property type="match status" value="1"/>
</dbReference>
<keyword evidence="5" id="KW-0804">Transcription</keyword>
<dbReference type="Pfam" id="PF00505">
    <property type="entry name" value="HMG_box"/>
    <property type="match status" value="1"/>
</dbReference>
<reference evidence="10" key="2">
    <citation type="submission" date="2025-09" db="UniProtKB">
        <authorList>
            <consortium name="Ensembl"/>
        </authorList>
    </citation>
    <scope>IDENTIFICATION</scope>
</reference>
<dbReference type="CDD" id="cd21984">
    <property type="entry name" value="HMG-box_PB1"/>
    <property type="match status" value="1"/>
</dbReference>
<protein>
    <recommendedName>
        <fullName evidence="9">HMG box domain-containing protein</fullName>
    </recommendedName>
</protein>
<dbReference type="GO" id="GO:0016586">
    <property type="term" value="C:RSC-type complex"/>
    <property type="evidence" value="ECO:0007669"/>
    <property type="project" value="InterPro"/>
</dbReference>
<feature type="DNA-binding region" description="HMG box" evidence="7">
    <location>
        <begin position="6"/>
        <end position="74"/>
    </location>
</feature>
<dbReference type="Gene3D" id="1.10.30.10">
    <property type="entry name" value="High mobility group box domain"/>
    <property type="match status" value="1"/>
</dbReference>
<name>A0A8C4QSZ1_EPTBU</name>
<dbReference type="GO" id="GO:0003677">
    <property type="term" value="F:DNA binding"/>
    <property type="evidence" value="ECO:0007669"/>
    <property type="project" value="UniProtKB-UniRule"/>
</dbReference>
<dbReference type="GO" id="GO:0006338">
    <property type="term" value="P:chromatin remodeling"/>
    <property type="evidence" value="ECO:0007669"/>
    <property type="project" value="InterPro"/>
</dbReference>
<feature type="region of interest" description="Disordered" evidence="8">
    <location>
        <begin position="60"/>
        <end position="84"/>
    </location>
</feature>
<dbReference type="InterPro" id="IPR037382">
    <property type="entry name" value="Rsc/polybromo"/>
</dbReference>
<dbReference type="SUPFAM" id="SSF47095">
    <property type="entry name" value="HMG-box"/>
    <property type="match status" value="1"/>
</dbReference>
<evidence type="ECO:0000256" key="5">
    <source>
        <dbReference type="ARBA" id="ARBA00023163"/>
    </source>
</evidence>
<evidence type="ECO:0000259" key="9">
    <source>
        <dbReference type="PROSITE" id="PS50118"/>
    </source>
</evidence>
<dbReference type="Proteomes" id="UP000694388">
    <property type="component" value="Unplaced"/>
</dbReference>
<comment type="subcellular location">
    <subcellularLocation>
        <location evidence="1">Nucleus</location>
    </subcellularLocation>
</comment>
<keyword evidence="11" id="KW-1185">Reference proteome</keyword>
<accession>A0A8C4QSZ1</accession>
<dbReference type="GeneTree" id="ENSGT00390000003017"/>
<reference evidence="10" key="1">
    <citation type="submission" date="2025-08" db="UniProtKB">
        <authorList>
            <consortium name="Ensembl"/>
        </authorList>
    </citation>
    <scope>IDENTIFICATION</scope>
</reference>
<evidence type="ECO:0000256" key="1">
    <source>
        <dbReference type="ARBA" id="ARBA00004123"/>
    </source>
</evidence>
<dbReference type="GO" id="GO:0016514">
    <property type="term" value="C:SWI/SNF complex"/>
    <property type="evidence" value="ECO:0007669"/>
    <property type="project" value="TreeGrafter"/>
</dbReference>
<dbReference type="InterPro" id="IPR036910">
    <property type="entry name" value="HMG_box_dom_sf"/>
</dbReference>
<feature type="compositionally biased region" description="Basic and acidic residues" evidence="8">
    <location>
        <begin position="60"/>
        <end position="71"/>
    </location>
</feature>
<feature type="compositionally biased region" description="Polar residues" evidence="8">
    <location>
        <begin position="72"/>
        <end position="82"/>
    </location>
</feature>
<evidence type="ECO:0000256" key="7">
    <source>
        <dbReference type="PROSITE-ProRule" id="PRU00267"/>
    </source>
</evidence>
<dbReference type="InterPro" id="IPR009071">
    <property type="entry name" value="HMG_box_dom"/>
</dbReference>
<evidence type="ECO:0000256" key="4">
    <source>
        <dbReference type="ARBA" id="ARBA00023015"/>
    </source>
</evidence>
<dbReference type="PANTHER" id="PTHR16062:SF19">
    <property type="entry name" value="PROTEIN POLYBROMO-1"/>
    <property type="match status" value="1"/>
</dbReference>
<evidence type="ECO:0000256" key="3">
    <source>
        <dbReference type="ARBA" id="ARBA00022853"/>
    </source>
</evidence>
<keyword evidence="3" id="KW-0156">Chromatin regulator</keyword>
<evidence type="ECO:0000256" key="2">
    <source>
        <dbReference type="ARBA" id="ARBA00022737"/>
    </source>
</evidence>
<evidence type="ECO:0000256" key="6">
    <source>
        <dbReference type="ARBA" id="ARBA00023242"/>
    </source>
</evidence>
<keyword evidence="4" id="KW-0805">Transcription regulation</keyword>
<sequence length="250" mass="27654">MKDGKRRTNPSGYILFSSEMRAVIKAKHPEYSFGELSRIVGTEWRNLEAVKKAEYEERAAKQAELQERERNTASPRTSTPSNAIMGVVPPPTPMGLLHQLPQAAGGRVMGHSVGGVAHPSGAGSGYPQPPPPPPYPAPQTSQTGQTGSLMAPSVPMFVTVPPRPQRLLHSEAYVRYIESLNKDGRSVSRWQHTFTARREDVPLSREQEARLPVHWLPSKGAHSCMAQALWRLRDIMLRDALNIQQSCPDP</sequence>
<evidence type="ECO:0000313" key="11">
    <source>
        <dbReference type="Proteomes" id="UP000694388"/>
    </source>
</evidence>
<organism evidence="10 11">
    <name type="scientific">Eptatretus burgeri</name>
    <name type="common">Inshore hagfish</name>
    <dbReference type="NCBI Taxonomy" id="7764"/>
    <lineage>
        <taxon>Eukaryota</taxon>
        <taxon>Metazoa</taxon>
        <taxon>Chordata</taxon>
        <taxon>Craniata</taxon>
        <taxon>Vertebrata</taxon>
        <taxon>Cyclostomata</taxon>
        <taxon>Myxini</taxon>
        <taxon>Myxiniformes</taxon>
        <taxon>Myxinidae</taxon>
        <taxon>Eptatretinae</taxon>
        <taxon>Eptatretus</taxon>
    </lineage>
</organism>